<dbReference type="OrthoDB" id="77607at2759"/>
<evidence type="ECO:0000313" key="10">
    <source>
        <dbReference type="EMBL" id="VDN58786.1"/>
    </source>
</evidence>
<evidence type="ECO:0000256" key="1">
    <source>
        <dbReference type="ARBA" id="ARBA00004324"/>
    </source>
</evidence>
<evidence type="ECO:0000256" key="7">
    <source>
        <dbReference type="SAM" id="Coils"/>
    </source>
</evidence>
<dbReference type="GO" id="GO:0033314">
    <property type="term" value="P:mitotic DNA replication checkpoint signaling"/>
    <property type="evidence" value="ECO:0007669"/>
    <property type="project" value="TreeGrafter"/>
</dbReference>
<evidence type="ECO:0000313" key="11">
    <source>
        <dbReference type="Proteomes" id="UP000038040"/>
    </source>
</evidence>
<protein>
    <submittedName>
        <fullName evidence="13">Zinc finger protein 830</fullName>
    </submittedName>
</protein>
<keyword evidence="4" id="KW-0863">Zinc-finger</keyword>
<dbReference type="STRING" id="318479.A0A0N4UCG5"/>
<dbReference type="Pfam" id="PF23406">
    <property type="entry name" value="ZNF380_CC"/>
    <property type="match status" value="1"/>
</dbReference>
<dbReference type="InterPro" id="IPR040050">
    <property type="entry name" value="ZNF830-like"/>
</dbReference>
<feature type="region of interest" description="Disordered" evidence="8">
    <location>
        <begin position="92"/>
        <end position="147"/>
    </location>
</feature>
<keyword evidence="7" id="KW-0175">Coiled coil</keyword>
<accession>A0A0N4UCG5</accession>
<organism evidence="11 13">
    <name type="scientific">Dracunculus medinensis</name>
    <name type="common">Guinea worm</name>
    <dbReference type="NCBI Taxonomy" id="318479"/>
    <lineage>
        <taxon>Eukaryota</taxon>
        <taxon>Metazoa</taxon>
        <taxon>Ecdysozoa</taxon>
        <taxon>Nematoda</taxon>
        <taxon>Chromadorea</taxon>
        <taxon>Rhabditida</taxon>
        <taxon>Spirurina</taxon>
        <taxon>Dracunculoidea</taxon>
        <taxon>Dracunculidae</taxon>
        <taxon>Dracunculus</taxon>
    </lineage>
</organism>
<dbReference type="GO" id="GO:0005681">
    <property type="term" value="C:spliceosomal complex"/>
    <property type="evidence" value="ECO:0007669"/>
    <property type="project" value="InterPro"/>
</dbReference>
<reference evidence="13" key="1">
    <citation type="submission" date="2017-02" db="UniProtKB">
        <authorList>
            <consortium name="WormBaseParasite"/>
        </authorList>
    </citation>
    <scope>IDENTIFICATION</scope>
</reference>
<evidence type="ECO:0000256" key="5">
    <source>
        <dbReference type="ARBA" id="ARBA00022833"/>
    </source>
</evidence>
<dbReference type="EMBL" id="UYYG01001172">
    <property type="protein sequence ID" value="VDN58786.1"/>
    <property type="molecule type" value="Genomic_DNA"/>
</dbReference>
<dbReference type="Proteomes" id="UP000274756">
    <property type="component" value="Unassembled WGS sequence"/>
</dbReference>
<keyword evidence="2" id="KW-0217">Developmental protein</keyword>
<dbReference type="GO" id="GO:0003676">
    <property type="term" value="F:nucleic acid binding"/>
    <property type="evidence" value="ECO:0007669"/>
    <property type="project" value="InterPro"/>
</dbReference>
<evidence type="ECO:0000256" key="3">
    <source>
        <dbReference type="ARBA" id="ARBA00022723"/>
    </source>
</evidence>
<sequence>MQLSSEITLERLEEEPQATAGSRLLQQRQIDVDLNSEQVEMSAALPNPAIAKDLKDGNLLCLVKSKLWIAHSNGRKHRENIAILKKNFIATTNNNQQQNDDKRNNKKRNLNDQNALSVSSPKKFKSNNDDIKSTVDPVPVSSLQKREEPKIETKKIGKKIIDGVPEGFFDDEKLNSRVVETIEKKANMEDEYANFMKELHEAKQKHDEKEIMEEEISGIKRDIEHIDEQIECWRRVNKYEVKLEELRKKFRQQRANSPSISANTMECDVPTLEDDDSNIDEFMDWRRKHL</sequence>
<feature type="coiled-coil region" evidence="7">
    <location>
        <begin position="178"/>
        <end position="256"/>
    </location>
</feature>
<dbReference type="PANTHER" id="PTHR13278">
    <property type="entry name" value="ZINC FINGER PROTEIN 830"/>
    <property type="match status" value="1"/>
</dbReference>
<dbReference type="GO" id="GO:0033260">
    <property type="term" value="P:nuclear DNA replication"/>
    <property type="evidence" value="ECO:0007669"/>
    <property type="project" value="TreeGrafter"/>
</dbReference>
<dbReference type="Proteomes" id="UP000038040">
    <property type="component" value="Unplaced"/>
</dbReference>
<evidence type="ECO:0000259" key="9">
    <source>
        <dbReference type="Pfam" id="PF23406"/>
    </source>
</evidence>
<proteinExistence type="predicted"/>
<evidence type="ECO:0000256" key="6">
    <source>
        <dbReference type="ARBA" id="ARBA00023242"/>
    </source>
</evidence>
<evidence type="ECO:0000313" key="12">
    <source>
        <dbReference type="Proteomes" id="UP000274756"/>
    </source>
</evidence>
<keyword evidence="12" id="KW-1185">Reference proteome</keyword>
<comment type="subcellular location">
    <subcellularLocation>
        <location evidence="1">Nucleus speckle</location>
    </subcellularLocation>
</comment>
<keyword evidence="5" id="KW-0862">Zinc</keyword>
<dbReference type="GO" id="GO:0008270">
    <property type="term" value="F:zinc ion binding"/>
    <property type="evidence" value="ECO:0007669"/>
    <property type="project" value="UniProtKB-KW"/>
</dbReference>
<evidence type="ECO:0000256" key="2">
    <source>
        <dbReference type="ARBA" id="ARBA00022473"/>
    </source>
</evidence>
<dbReference type="AlphaFoldDB" id="A0A0N4UCG5"/>
<gene>
    <name evidence="10" type="ORF">DME_LOCUS8759</name>
</gene>
<name>A0A0N4UCG5_DRAME</name>
<evidence type="ECO:0000256" key="4">
    <source>
        <dbReference type="ARBA" id="ARBA00022771"/>
    </source>
</evidence>
<dbReference type="GO" id="GO:0044773">
    <property type="term" value="P:mitotic DNA damage checkpoint signaling"/>
    <property type="evidence" value="ECO:0007669"/>
    <property type="project" value="TreeGrafter"/>
</dbReference>
<evidence type="ECO:0000256" key="8">
    <source>
        <dbReference type="SAM" id="MobiDB-lite"/>
    </source>
</evidence>
<reference evidence="10 12" key="2">
    <citation type="submission" date="2018-11" db="EMBL/GenBank/DDBJ databases">
        <authorList>
            <consortium name="Pathogen Informatics"/>
        </authorList>
    </citation>
    <scope>NUCLEOTIDE SEQUENCE [LARGE SCALE GENOMIC DNA]</scope>
</reference>
<dbReference type="PANTHER" id="PTHR13278:SF0">
    <property type="entry name" value="ZINC FINGER PROTEIN 830"/>
    <property type="match status" value="1"/>
</dbReference>
<evidence type="ECO:0000313" key="13">
    <source>
        <dbReference type="WBParaSite" id="DME_0000496001-mRNA-1"/>
    </source>
</evidence>
<dbReference type="InterPro" id="IPR059039">
    <property type="entry name" value="ZNF380_CC"/>
</dbReference>
<dbReference type="WBParaSite" id="DME_0000496001-mRNA-1">
    <property type="protein sequence ID" value="DME_0000496001-mRNA-1"/>
    <property type="gene ID" value="DME_0000496001"/>
</dbReference>
<keyword evidence="3" id="KW-0479">Metal-binding</keyword>
<feature type="domain" description="ZNF380 coiled-coil" evidence="9">
    <location>
        <begin position="164"/>
        <end position="243"/>
    </location>
</feature>
<keyword evidence="6" id="KW-0539">Nucleus</keyword>